<proteinExistence type="predicted"/>
<dbReference type="SMART" id="SM00382">
    <property type="entry name" value="AAA"/>
    <property type="match status" value="1"/>
</dbReference>
<dbReference type="KEGG" id="tsy:THSYN_09435"/>
<dbReference type="InterPro" id="IPR027417">
    <property type="entry name" value="P-loop_NTPase"/>
</dbReference>
<dbReference type="Pfam" id="PF07728">
    <property type="entry name" value="AAA_5"/>
    <property type="match status" value="1"/>
</dbReference>
<dbReference type="AlphaFoldDB" id="A0A2K8U6D8"/>
<evidence type="ECO:0000259" key="1">
    <source>
        <dbReference type="SMART" id="SM00382"/>
    </source>
</evidence>
<protein>
    <recommendedName>
        <fullName evidence="1">AAA+ ATPase domain-containing protein</fullName>
    </recommendedName>
</protein>
<dbReference type="SUPFAM" id="SSF52540">
    <property type="entry name" value="P-loop containing nucleoside triphosphate hydrolases"/>
    <property type="match status" value="1"/>
</dbReference>
<reference evidence="2 3" key="1">
    <citation type="submission" date="2017-03" db="EMBL/GenBank/DDBJ databases">
        <title>Complete genome sequence of Candidatus 'Thiodictyon syntrophicum' sp. nov. strain Cad16T, a photolithoautotroph purple sulfur bacterium isolated from an alpine meromictic lake.</title>
        <authorList>
            <person name="Luedin S.M."/>
            <person name="Pothier J.F."/>
            <person name="Danza F."/>
            <person name="Storelli N."/>
            <person name="Wittwer M."/>
            <person name="Tonolla M."/>
        </authorList>
    </citation>
    <scope>NUCLEOTIDE SEQUENCE [LARGE SCALE GENOMIC DNA]</scope>
    <source>
        <strain evidence="2 3">Cad16T</strain>
    </source>
</reference>
<organism evidence="2 3">
    <name type="scientific">Candidatus Thiodictyon syntrophicum</name>
    <dbReference type="NCBI Taxonomy" id="1166950"/>
    <lineage>
        <taxon>Bacteria</taxon>
        <taxon>Pseudomonadati</taxon>
        <taxon>Pseudomonadota</taxon>
        <taxon>Gammaproteobacteria</taxon>
        <taxon>Chromatiales</taxon>
        <taxon>Chromatiaceae</taxon>
        <taxon>Thiodictyon</taxon>
    </lineage>
</organism>
<keyword evidence="3" id="KW-1185">Reference proteome</keyword>
<dbReference type="InterPro" id="IPR003593">
    <property type="entry name" value="AAA+_ATPase"/>
</dbReference>
<dbReference type="Proteomes" id="UP000232638">
    <property type="component" value="Chromosome"/>
</dbReference>
<dbReference type="GO" id="GO:0005524">
    <property type="term" value="F:ATP binding"/>
    <property type="evidence" value="ECO:0007669"/>
    <property type="project" value="InterPro"/>
</dbReference>
<dbReference type="GO" id="GO:0016887">
    <property type="term" value="F:ATP hydrolysis activity"/>
    <property type="evidence" value="ECO:0007669"/>
    <property type="project" value="InterPro"/>
</dbReference>
<dbReference type="EMBL" id="CP020370">
    <property type="protein sequence ID" value="AUB81152.1"/>
    <property type="molecule type" value="Genomic_DNA"/>
</dbReference>
<dbReference type="RefSeq" id="WP_100918929.1">
    <property type="nucleotide sequence ID" value="NZ_CP020370.1"/>
</dbReference>
<dbReference type="InterPro" id="IPR011704">
    <property type="entry name" value="ATPase_dyneun-rel_AAA"/>
</dbReference>
<dbReference type="OrthoDB" id="9783370at2"/>
<evidence type="ECO:0000313" key="2">
    <source>
        <dbReference type="EMBL" id="AUB81152.1"/>
    </source>
</evidence>
<dbReference type="Gene3D" id="3.40.50.300">
    <property type="entry name" value="P-loop containing nucleotide triphosphate hydrolases"/>
    <property type="match status" value="1"/>
</dbReference>
<gene>
    <name evidence="2" type="ORF">THSYN_09435</name>
</gene>
<accession>A0A2K8U6D8</accession>
<evidence type="ECO:0000313" key="3">
    <source>
        <dbReference type="Proteomes" id="UP000232638"/>
    </source>
</evidence>
<sequence length="308" mass="33417">MPIPDYPIDRDLDLDPCGTWPLSVHRFDRDTAAALRAAEAAGRPLLLRGVPGTGKSQTARAAAAATGRLFVPVVIDGRSEAADLQWHYDAVGRLSDAHAPGAQARDAAHYLSPGPLWWAFDWAGAHRQWDLRRQGEAPVLPPGWTPGLGAVLLIDEIDKADPDLPNAFLEVLGNQGFSLPFLGQCVVRGPVAPLVVITTNEERELPPAFLRRCLVHILKAPADLPDMGRRHLERRGLTGYPRVLAEAARLLDGDRARAREQKTYAPGLAEYLDLVIAVATLGASEDEQWALLEQTAGFVLDKAALLPD</sequence>
<feature type="domain" description="AAA+ ATPase" evidence="1">
    <location>
        <begin position="41"/>
        <end position="221"/>
    </location>
</feature>
<name>A0A2K8U6D8_9GAMM</name>